<protein>
    <recommendedName>
        <fullName evidence="4">Glycine zipper family protein</fullName>
    </recommendedName>
</protein>
<comment type="caution">
    <text evidence="2">The sequence shown here is derived from an EMBL/GenBank/DDBJ whole genome shotgun (WGS) entry which is preliminary data.</text>
</comment>
<organism evidence="2 3">
    <name type="scientific">Limnothrix redekei LRLZ20PSL1</name>
    <dbReference type="NCBI Taxonomy" id="3112953"/>
    <lineage>
        <taxon>Bacteria</taxon>
        <taxon>Bacillati</taxon>
        <taxon>Cyanobacteriota</taxon>
        <taxon>Cyanophyceae</taxon>
        <taxon>Pseudanabaenales</taxon>
        <taxon>Pseudanabaenaceae</taxon>
        <taxon>Limnothrix</taxon>
    </lineage>
</organism>
<proteinExistence type="predicted"/>
<sequence length="173" mass="18387">MNYLIAVFADRMGVEAAYTALEAAGFDLKQMAILGKGYKTADEFGFIDPSQQARRQIKMMAFWTIPFGFLAGVGFSLATGLQTFTEWAGPVGNHLVGGLLGAIGGAMGSVTVGGGLGLTGGSGDVLAYRNRLDQDQYLLVIKNLDPMQTRQANDLIRLQNPETVQGYTDSGAV</sequence>
<accession>A0ABW7CD22</accession>
<name>A0ABW7CD22_9CYAN</name>
<dbReference type="EMBL" id="JAZAQF010000086">
    <property type="protein sequence ID" value="MFG3818931.1"/>
    <property type="molecule type" value="Genomic_DNA"/>
</dbReference>
<evidence type="ECO:0000256" key="1">
    <source>
        <dbReference type="SAM" id="Phobius"/>
    </source>
</evidence>
<dbReference type="PANTHER" id="PTHR36109">
    <property type="entry name" value="MEMBRANE PROTEIN-RELATED"/>
    <property type="match status" value="1"/>
</dbReference>
<evidence type="ECO:0008006" key="4">
    <source>
        <dbReference type="Google" id="ProtNLM"/>
    </source>
</evidence>
<keyword evidence="3" id="KW-1185">Reference proteome</keyword>
<dbReference type="InterPro" id="IPR052948">
    <property type="entry name" value="Low_temp-induced_all0457"/>
</dbReference>
<keyword evidence="1" id="KW-0812">Transmembrane</keyword>
<dbReference type="PANTHER" id="PTHR36109:SF1">
    <property type="entry name" value="SLR0613 PROTEIN"/>
    <property type="match status" value="1"/>
</dbReference>
<dbReference type="Proteomes" id="UP001604335">
    <property type="component" value="Unassembled WGS sequence"/>
</dbReference>
<dbReference type="RefSeq" id="WP_393014559.1">
    <property type="nucleotide sequence ID" value="NZ_JAZAQF010000086.1"/>
</dbReference>
<evidence type="ECO:0000313" key="2">
    <source>
        <dbReference type="EMBL" id="MFG3818931.1"/>
    </source>
</evidence>
<keyword evidence="1" id="KW-0472">Membrane</keyword>
<gene>
    <name evidence="2" type="ORF">VPK24_14900</name>
</gene>
<feature type="transmembrane region" description="Helical" evidence="1">
    <location>
        <begin position="99"/>
        <end position="121"/>
    </location>
</feature>
<evidence type="ECO:0000313" key="3">
    <source>
        <dbReference type="Proteomes" id="UP001604335"/>
    </source>
</evidence>
<reference evidence="3" key="1">
    <citation type="journal article" date="2024" name="Algal Res.">
        <title>Biochemical, toxicological and genomic investigation of a high-biomass producing Limnothrix strain isolated from Italian shallow drinking water reservoir.</title>
        <authorList>
            <person name="Simonazzi M."/>
            <person name="Shishido T.K."/>
            <person name="Delbaje E."/>
            <person name="Wahlsten M."/>
            <person name="Fewer D.P."/>
            <person name="Sivonen K."/>
            <person name="Pezzolesi L."/>
            <person name="Pistocchi R."/>
        </authorList>
    </citation>
    <scope>NUCLEOTIDE SEQUENCE [LARGE SCALE GENOMIC DNA]</scope>
    <source>
        <strain evidence="3">LRLZ20PSL1</strain>
    </source>
</reference>
<keyword evidence="1" id="KW-1133">Transmembrane helix</keyword>
<feature type="transmembrane region" description="Helical" evidence="1">
    <location>
        <begin position="60"/>
        <end position="79"/>
    </location>
</feature>